<dbReference type="EMBL" id="CP001824">
    <property type="protein sequence ID" value="ACZ40424.1"/>
    <property type="molecule type" value="Genomic_DNA"/>
</dbReference>
<evidence type="ECO:0000313" key="1">
    <source>
        <dbReference type="EMBL" id="ACZ40424.1"/>
    </source>
</evidence>
<dbReference type="InterPro" id="IPR019270">
    <property type="entry name" value="DUF2283"/>
</dbReference>
<protein>
    <recommendedName>
        <fullName evidence="3">DUF2283 domain-containing protein</fullName>
    </recommendedName>
</protein>
<dbReference type="AlphaFoldDB" id="D1C9D1"/>
<dbReference type="InParanoid" id="D1C9D1"/>
<sequence>MKFHYYPETDSLYIDLAERPSAESREVAPGVVLDFDAEGRLVGIDIDHASQVADLSRLEAVELPLASLSLER</sequence>
<dbReference type="HOGENOM" id="CLU_166740_4_1_0"/>
<dbReference type="STRING" id="479434.Sthe_3021"/>
<dbReference type="RefSeq" id="WP_012873459.1">
    <property type="nucleotide sequence ID" value="NC_013524.1"/>
</dbReference>
<dbReference type="PANTHER" id="PTHR37029:SF1">
    <property type="entry name" value="SSR1768 PROTEIN"/>
    <property type="match status" value="1"/>
</dbReference>
<reference evidence="1 2" key="2">
    <citation type="journal article" date="2010" name="Stand. Genomic Sci.">
        <title>Complete genome sequence of Desulfohalobium retbaense type strain (HR(100)).</title>
        <authorList>
            <person name="Spring S."/>
            <person name="Nolan M."/>
            <person name="Lapidus A."/>
            <person name="Glavina Del Rio T."/>
            <person name="Copeland A."/>
            <person name="Tice H."/>
            <person name="Cheng J.F."/>
            <person name="Lucas S."/>
            <person name="Land M."/>
            <person name="Chen F."/>
            <person name="Bruce D."/>
            <person name="Goodwin L."/>
            <person name="Pitluck S."/>
            <person name="Ivanova N."/>
            <person name="Mavromatis K."/>
            <person name="Mikhailova N."/>
            <person name="Pati A."/>
            <person name="Chen A."/>
            <person name="Palaniappan K."/>
            <person name="Hauser L."/>
            <person name="Chang Y.J."/>
            <person name="Jeffries C.D."/>
            <person name="Munk C."/>
            <person name="Kiss H."/>
            <person name="Chain P."/>
            <person name="Han C."/>
            <person name="Brettin T."/>
            <person name="Detter J.C."/>
            <person name="Schuler E."/>
            <person name="Goker M."/>
            <person name="Rohde M."/>
            <person name="Bristow J."/>
            <person name="Eisen J.A."/>
            <person name="Markowitz V."/>
            <person name="Hugenholtz P."/>
            <person name="Kyrpides N.C."/>
            <person name="Klenk H.P."/>
        </authorList>
    </citation>
    <scope>NUCLEOTIDE SEQUENCE [LARGE SCALE GENOMIC DNA]</scope>
    <source>
        <strain evidence="2">ATCC 49802 / DSM 20745 / S 6022</strain>
    </source>
</reference>
<name>D1C9D1_SPHTD</name>
<dbReference type="Proteomes" id="UP000002027">
    <property type="component" value="Chromosome 2"/>
</dbReference>
<proteinExistence type="predicted"/>
<keyword evidence="2" id="KW-1185">Reference proteome</keyword>
<dbReference type="eggNOG" id="COG5428">
    <property type="taxonomic scope" value="Bacteria"/>
</dbReference>
<dbReference type="OrthoDB" id="9799670at2"/>
<dbReference type="PANTHER" id="PTHR37029">
    <property type="entry name" value="SSR1768 PROTEIN"/>
    <property type="match status" value="1"/>
</dbReference>
<accession>D1C9D1</accession>
<evidence type="ECO:0000313" key="2">
    <source>
        <dbReference type="Proteomes" id="UP000002027"/>
    </source>
</evidence>
<organism evidence="1 2">
    <name type="scientific">Sphaerobacter thermophilus (strain ATCC 49802 / DSM 20745 / KCCM 41009 / NCIMB 13125 / S 6022)</name>
    <dbReference type="NCBI Taxonomy" id="479434"/>
    <lineage>
        <taxon>Bacteria</taxon>
        <taxon>Pseudomonadati</taxon>
        <taxon>Thermomicrobiota</taxon>
        <taxon>Thermomicrobia</taxon>
        <taxon>Sphaerobacterales</taxon>
        <taxon>Sphaerobacterineae</taxon>
        <taxon>Sphaerobacteraceae</taxon>
        <taxon>Sphaerobacter</taxon>
    </lineage>
</organism>
<dbReference type="KEGG" id="sti:Sthe_3021"/>
<dbReference type="Pfam" id="PF10049">
    <property type="entry name" value="DUF2283"/>
    <property type="match status" value="1"/>
</dbReference>
<gene>
    <name evidence="1" type="ordered locus">Sthe_3021</name>
</gene>
<reference evidence="2" key="1">
    <citation type="submission" date="2009-11" db="EMBL/GenBank/DDBJ databases">
        <title>The complete chromosome 2 of Sphaerobacter thermophilus DSM 20745.</title>
        <authorList>
            <person name="Lucas S."/>
            <person name="Copeland A."/>
            <person name="Lapidus A."/>
            <person name="Glavina del Rio T."/>
            <person name="Dalin E."/>
            <person name="Tice H."/>
            <person name="Bruce D."/>
            <person name="Goodwin L."/>
            <person name="Pitluck S."/>
            <person name="Kyrpides N."/>
            <person name="Mavromatis K."/>
            <person name="Ivanova N."/>
            <person name="Mikhailova N."/>
            <person name="LaButti K.M."/>
            <person name="Clum A."/>
            <person name="Sun H.I."/>
            <person name="Brettin T."/>
            <person name="Detter J.C."/>
            <person name="Han C."/>
            <person name="Larimer F."/>
            <person name="Land M."/>
            <person name="Hauser L."/>
            <person name="Markowitz V."/>
            <person name="Cheng J.F."/>
            <person name="Hugenholtz P."/>
            <person name="Woyke T."/>
            <person name="Wu D."/>
            <person name="Steenblock K."/>
            <person name="Schneider S."/>
            <person name="Pukall R."/>
            <person name="Goeker M."/>
            <person name="Klenk H.P."/>
            <person name="Eisen J.A."/>
        </authorList>
    </citation>
    <scope>NUCLEOTIDE SEQUENCE [LARGE SCALE GENOMIC DNA]</scope>
    <source>
        <strain evidence="2">ATCC 49802 / DSM 20745 / S 6022</strain>
    </source>
</reference>
<evidence type="ECO:0008006" key="3">
    <source>
        <dbReference type="Google" id="ProtNLM"/>
    </source>
</evidence>